<dbReference type="EMBL" id="GBXM01056905">
    <property type="protein sequence ID" value="JAH51672.1"/>
    <property type="molecule type" value="Transcribed_RNA"/>
</dbReference>
<organism evidence="1">
    <name type="scientific">Anguilla anguilla</name>
    <name type="common">European freshwater eel</name>
    <name type="synonym">Muraena anguilla</name>
    <dbReference type="NCBI Taxonomy" id="7936"/>
    <lineage>
        <taxon>Eukaryota</taxon>
        <taxon>Metazoa</taxon>
        <taxon>Chordata</taxon>
        <taxon>Craniata</taxon>
        <taxon>Vertebrata</taxon>
        <taxon>Euteleostomi</taxon>
        <taxon>Actinopterygii</taxon>
        <taxon>Neopterygii</taxon>
        <taxon>Teleostei</taxon>
        <taxon>Anguilliformes</taxon>
        <taxon>Anguillidae</taxon>
        <taxon>Anguilla</taxon>
    </lineage>
</organism>
<proteinExistence type="predicted"/>
<protein>
    <submittedName>
        <fullName evidence="1">Uncharacterized protein</fullName>
    </submittedName>
</protein>
<reference evidence="1" key="2">
    <citation type="journal article" date="2015" name="Fish Shellfish Immunol.">
        <title>Early steps in the European eel (Anguilla anguilla)-Vibrio vulnificus interaction in the gills: Role of the RtxA13 toxin.</title>
        <authorList>
            <person name="Callol A."/>
            <person name="Pajuelo D."/>
            <person name="Ebbesson L."/>
            <person name="Teles M."/>
            <person name="MacKenzie S."/>
            <person name="Amaro C."/>
        </authorList>
    </citation>
    <scope>NUCLEOTIDE SEQUENCE</scope>
</reference>
<name>A0A0E9TDZ9_ANGAN</name>
<sequence>MGALKYLTFVSQNQCDDTKSKKLYKNYTFVLKNLCLCGQMM</sequence>
<evidence type="ECO:0000313" key="1">
    <source>
        <dbReference type="EMBL" id="JAH51672.1"/>
    </source>
</evidence>
<accession>A0A0E9TDZ9</accession>
<reference evidence="1" key="1">
    <citation type="submission" date="2014-11" db="EMBL/GenBank/DDBJ databases">
        <authorList>
            <person name="Amaro Gonzalez C."/>
        </authorList>
    </citation>
    <scope>NUCLEOTIDE SEQUENCE</scope>
</reference>
<dbReference type="AlphaFoldDB" id="A0A0E9TDZ9"/>